<comment type="caution">
    <text evidence="2">The sequence shown here is derived from an EMBL/GenBank/DDBJ whole genome shotgun (WGS) entry which is preliminary data.</text>
</comment>
<accession>A0A251ZWA7</accession>
<dbReference type="CDD" id="cd01741">
    <property type="entry name" value="GATase1_1"/>
    <property type="match status" value="1"/>
</dbReference>
<dbReference type="PROSITE" id="PS51273">
    <property type="entry name" value="GATASE_TYPE_1"/>
    <property type="match status" value="1"/>
</dbReference>
<evidence type="ECO:0000313" key="3">
    <source>
        <dbReference type="Proteomes" id="UP000194946"/>
    </source>
</evidence>
<evidence type="ECO:0000313" key="2">
    <source>
        <dbReference type="EMBL" id="OUI78950.1"/>
    </source>
</evidence>
<name>A0A251ZWA7_9PROT</name>
<dbReference type="PANTHER" id="PTHR42695">
    <property type="entry name" value="GLUTAMINE AMIDOTRANSFERASE YLR126C-RELATED"/>
    <property type="match status" value="1"/>
</dbReference>
<dbReference type="GO" id="GO:0016740">
    <property type="term" value="F:transferase activity"/>
    <property type="evidence" value="ECO:0007669"/>
    <property type="project" value="UniProtKB-KW"/>
</dbReference>
<dbReference type="SUPFAM" id="SSF52317">
    <property type="entry name" value="Class I glutamine amidotransferase-like"/>
    <property type="match status" value="1"/>
</dbReference>
<dbReference type="EMBL" id="JOPB01000003">
    <property type="protein sequence ID" value="OUI78950.1"/>
    <property type="molecule type" value="Genomic_DNA"/>
</dbReference>
<evidence type="ECO:0000259" key="1">
    <source>
        <dbReference type="Pfam" id="PF00117"/>
    </source>
</evidence>
<keyword evidence="3" id="KW-1185">Reference proteome</keyword>
<dbReference type="RefSeq" id="WP_008853577.1">
    <property type="nucleotide sequence ID" value="NZ_JOPB01000003.1"/>
</dbReference>
<gene>
    <name evidence="2" type="ORF">HK18_06085</name>
</gene>
<dbReference type="InterPro" id="IPR017926">
    <property type="entry name" value="GATASE"/>
</dbReference>
<keyword evidence="2" id="KW-0808">Transferase</keyword>
<dbReference type="PANTHER" id="PTHR42695:SF5">
    <property type="entry name" value="GLUTAMINE AMIDOTRANSFERASE YLR126C-RELATED"/>
    <property type="match status" value="1"/>
</dbReference>
<dbReference type="InterPro" id="IPR044992">
    <property type="entry name" value="ChyE-like"/>
</dbReference>
<dbReference type="NCBIfam" id="NF005458">
    <property type="entry name" value="PRK07053.1"/>
    <property type="match status" value="1"/>
</dbReference>
<sequence>MKKALIIRHVPFEDFGILEPELVKMEIQLQYIEGPLTDFTQFNPIDYDLLIVLGAPIGAFDDQLYPFLTQELAFIQSYLKTEKPLLGICLGAQLIARLLGAKVYPMQHKEIGFSTISINQEIPYNPLASLENIPVLHWHGDQFDIPNECQPLASSQLCPNQAFTYKNHVLALQFHMEANPSRIEQWLVGHSNELMNAKIDLHQLRIDAQKYSQLLTQAGKATFLKWLTQLQVK</sequence>
<dbReference type="InterPro" id="IPR029062">
    <property type="entry name" value="Class_I_gatase-like"/>
</dbReference>
<dbReference type="Pfam" id="PF00117">
    <property type="entry name" value="GATase"/>
    <property type="match status" value="1"/>
</dbReference>
<dbReference type="GO" id="GO:0005829">
    <property type="term" value="C:cytosol"/>
    <property type="evidence" value="ECO:0007669"/>
    <property type="project" value="TreeGrafter"/>
</dbReference>
<organism evidence="2 3">
    <name type="scientific">Commensalibacter intestini</name>
    <dbReference type="NCBI Taxonomy" id="479936"/>
    <lineage>
        <taxon>Bacteria</taxon>
        <taxon>Pseudomonadati</taxon>
        <taxon>Pseudomonadota</taxon>
        <taxon>Alphaproteobacteria</taxon>
        <taxon>Acetobacterales</taxon>
        <taxon>Acetobacteraceae</taxon>
    </lineage>
</organism>
<keyword evidence="2" id="KW-0315">Glutamine amidotransferase</keyword>
<dbReference type="AlphaFoldDB" id="A0A251ZWA7"/>
<reference evidence="3" key="1">
    <citation type="submission" date="2014-06" db="EMBL/GenBank/DDBJ databases">
        <authorList>
            <person name="Winans N.J."/>
            <person name="Newell P.D."/>
            <person name="Douglas A.E."/>
        </authorList>
    </citation>
    <scope>NUCLEOTIDE SEQUENCE [LARGE SCALE GENOMIC DNA]</scope>
    <source>
        <strain evidence="3">DmL_052</strain>
    </source>
</reference>
<protein>
    <submittedName>
        <fullName evidence="2">Glutamine amidotransferase</fullName>
    </submittedName>
</protein>
<dbReference type="Proteomes" id="UP000194946">
    <property type="component" value="Unassembled WGS sequence"/>
</dbReference>
<proteinExistence type="predicted"/>
<feature type="domain" description="Glutamine amidotransferase" evidence="1">
    <location>
        <begin position="41"/>
        <end position="183"/>
    </location>
</feature>
<dbReference type="Gene3D" id="3.40.50.880">
    <property type="match status" value="1"/>
</dbReference>